<comment type="caution">
    <text evidence="2">The sequence shown here is derived from an EMBL/GenBank/DDBJ whole genome shotgun (WGS) entry which is preliminary data.</text>
</comment>
<evidence type="ECO:0000256" key="1">
    <source>
        <dbReference type="SAM" id="MobiDB-lite"/>
    </source>
</evidence>
<proteinExistence type="predicted"/>
<gene>
    <name evidence="2" type="ORF">CEXT_380851</name>
</gene>
<dbReference type="AlphaFoldDB" id="A0AAV4M6Q9"/>
<name>A0AAV4M6Q9_CAEEX</name>
<accession>A0AAV4M6Q9</accession>
<keyword evidence="3" id="KW-1185">Reference proteome</keyword>
<evidence type="ECO:0000313" key="2">
    <source>
        <dbReference type="EMBL" id="GIX68048.1"/>
    </source>
</evidence>
<evidence type="ECO:0000313" key="3">
    <source>
        <dbReference type="Proteomes" id="UP001054945"/>
    </source>
</evidence>
<organism evidence="2 3">
    <name type="scientific">Caerostris extrusa</name>
    <name type="common">Bark spider</name>
    <name type="synonym">Caerostris bankana</name>
    <dbReference type="NCBI Taxonomy" id="172846"/>
    <lineage>
        <taxon>Eukaryota</taxon>
        <taxon>Metazoa</taxon>
        <taxon>Ecdysozoa</taxon>
        <taxon>Arthropoda</taxon>
        <taxon>Chelicerata</taxon>
        <taxon>Arachnida</taxon>
        <taxon>Araneae</taxon>
        <taxon>Araneomorphae</taxon>
        <taxon>Entelegynae</taxon>
        <taxon>Araneoidea</taxon>
        <taxon>Araneidae</taxon>
        <taxon>Caerostris</taxon>
    </lineage>
</organism>
<feature type="region of interest" description="Disordered" evidence="1">
    <location>
        <begin position="27"/>
        <end position="47"/>
    </location>
</feature>
<reference evidence="2 3" key="1">
    <citation type="submission" date="2021-06" db="EMBL/GenBank/DDBJ databases">
        <title>Caerostris extrusa draft genome.</title>
        <authorList>
            <person name="Kono N."/>
            <person name="Arakawa K."/>
        </authorList>
    </citation>
    <scope>NUCLEOTIDE SEQUENCE [LARGE SCALE GENOMIC DNA]</scope>
</reference>
<protein>
    <recommendedName>
        <fullName evidence="4">Ribosomal protein L2</fullName>
    </recommendedName>
</protein>
<dbReference type="EMBL" id="BPLR01019452">
    <property type="protein sequence ID" value="GIX68048.1"/>
    <property type="molecule type" value="Genomic_DNA"/>
</dbReference>
<evidence type="ECO:0008006" key="4">
    <source>
        <dbReference type="Google" id="ProtNLM"/>
    </source>
</evidence>
<dbReference type="Proteomes" id="UP001054945">
    <property type="component" value="Unassembled WGS sequence"/>
</dbReference>
<sequence length="79" mass="8721">MMRRGGRDKYIVCASPPTRTIIAVVRRKSDETSQGTGAGTLLGRSGDRDGIKIAWRGKGWSGRRKQIMGVERLSRSSDE</sequence>